<feature type="active site" description="Proton acceptor" evidence="9">
    <location>
        <position position="265"/>
    </location>
</feature>
<evidence type="ECO:0000256" key="8">
    <source>
        <dbReference type="ARBA" id="ARBA00023277"/>
    </source>
</evidence>
<evidence type="ECO:0000256" key="1">
    <source>
        <dbReference type="ARBA" id="ARBA00022679"/>
    </source>
</evidence>
<feature type="binding site" evidence="9">
    <location>
        <begin position="41"/>
        <end position="45"/>
    </location>
    <ligand>
        <name>substrate</name>
    </ligand>
</feature>
<keyword evidence="8 9" id="KW-0119">Carbohydrate metabolism</keyword>
<protein>
    <recommendedName>
        <fullName evidence="9">Ribokinase</fullName>
        <shortName evidence="9">RK</shortName>
        <ecNumber evidence="9">2.7.1.15</ecNumber>
    </recommendedName>
</protein>
<comment type="catalytic activity">
    <reaction evidence="9">
        <text>D-ribose + ATP = D-ribose 5-phosphate + ADP + H(+)</text>
        <dbReference type="Rhea" id="RHEA:13697"/>
        <dbReference type="ChEBI" id="CHEBI:15378"/>
        <dbReference type="ChEBI" id="CHEBI:30616"/>
        <dbReference type="ChEBI" id="CHEBI:47013"/>
        <dbReference type="ChEBI" id="CHEBI:78346"/>
        <dbReference type="ChEBI" id="CHEBI:456216"/>
        <dbReference type="EC" id="2.7.1.15"/>
    </reaction>
</comment>
<comment type="activity regulation">
    <text evidence="9">Activated by a monovalent cation that binds near, but not in, the active site. The most likely occupant of the site in vivo is potassium. Ion binding induces a conformational change that may alter substrate affinity.</text>
</comment>
<comment type="similarity">
    <text evidence="9">Belongs to the carbohydrate kinase PfkB family. Ribokinase subfamily.</text>
</comment>
<keyword evidence="3 9" id="KW-0547">Nucleotide-binding</keyword>
<keyword evidence="1 9" id="KW-0808">Transferase</keyword>
<evidence type="ECO:0000256" key="6">
    <source>
        <dbReference type="ARBA" id="ARBA00022842"/>
    </source>
</evidence>
<dbReference type="EC" id="2.7.1.15" evidence="9"/>
<dbReference type="GO" id="GO:0005524">
    <property type="term" value="F:ATP binding"/>
    <property type="evidence" value="ECO:0007669"/>
    <property type="project" value="UniProtKB-UniRule"/>
</dbReference>
<dbReference type="PANTHER" id="PTHR10584">
    <property type="entry name" value="SUGAR KINASE"/>
    <property type="match status" value="1"/>
</dbReference>
<name>A0A2N9JGU1_9ACTN</name>
<dbReference type="GO" id="GO:0004747">
    <property type="term" value="F:ribokinase activity"/>
    <property type="evidence" value="ECO:0007669"/>
    <property type="project" value="UniProtKB-UniRule"/>
</dbReference>
<dbReference type="OrthoDB" id="9775849at2"/>
<sequence>MASGRVLVVGSLNADLVVRTPRIPSPGETVTGSDLVIVPGGKSSNQAAAIGKLGGDVALLGCVGDDGNGTMLLDSLRESGVDVSHVQVLQGVATGSAMIAVDDSGENCIIVSPGANGRLSAVDVEAADEFFDTAGDSSMLTLCLEVSIDAVKAAAREAHERGARVVLNLSPYAKVGADVLDLADLLVVNAHELADLTEQPDFEPLGDWTAVVEATRAALGESGPRTVVVTLGADGARTIDLDSGEVSDQIPSPKITPVDTTGAGDAFLASLAYRLASGDDLSTACAFAVRVGAYAATGEGAQKSYPTADQLENWAP</sequence>
<evidence type="ECO:0000256" key="3">
    <source>
        <dbReference type="ARBA" id="ARBA00022741"/>
    </source>
</evidence>
<dbReference type="SUPFAM" id="SSF53613">
    <property type="entry name" value="Ribokinase-like"/>
    <property type="match status" value="1"/>
</dbReference>
<comment type="subcellular location">
    <subcellularLocation>
        <location evidence="9">Cytoplasm</location>
    </subcellularLocation>
</comment>
<feature type="binding site" evidence="9">
    <location>
        <begin position="264"/>
        <end position="265"/>
    </location>
    <ligand>
        <name>ATP</name>
        <dbReference type="ChEBI" id="CHEBI:30616"/>
    </ligand>
</feature>
<keyword evidence="4 9" id="KW-0418">Kinase</keyword>
<evidence type="ECO:0000259" key="10">
    <source>
        <dbReference type="Pfam" id="PF00294"/>
    </source>
</evidence>
<dbReference type="KEGG" id="mgg:MPLG2_2284"/>
<dbReference type="UniPathway" id="UPA00916">
    <property type="reaction ID" value="UER00889"/>
</dbReference>
<accession>A0A2N9JGU1</accession>
<feature type="binding site" evidence="9">
    <location>
        <position position="304"/>
    </location>
    <ligand>
        <name>K(+)</name>
        <dbReference type="ChEBI" id="CHEBI:29103"/>
    </ligand>
</feature>
<comment type="cofactor">
    <cofactor evidence="9">
        <name>Mg(2+)</name>
        <dbReference type="ChEBI" id="CHEBI:18420"/>
    </cofactor>
    <text evidence="9">Requires a divalent cation, most likely magnesium in vivo, as an electrophilic catalyst to aid phosphoryl group transfer. It is the chelate of the metal and the nucleotide that is the actual substrate.</text>
</comment>
<comment type="pathway">
    <text evidence="9">Carbohydrate metabolism; D-ribose degradation; D-ribose 5-phosphate from beta-D-ribopyranose: step 2/2.</text>
</comment>
<keyword evidence="5 9" id="KW-0067">ATP-binding</keyword>
<comment type="subunit">
    <text evidence="9">Homodimer.</text>
</comment>
<reference evidence="11 12" key="1">
    <citation type="submission" date="2018-02" db="EMBL/GenBank/DDBJ databases">
        <authorList>
            <person name="Cohen D.B."/>
            <person name="Kent A.D."/>
        </authorList>
    </citation>
    <scope>NUCLEOTIDE SEQUENCE [LARGE SCALE GENOMIC DNA]</scope>
    <source>
        <strain evidence="11">1</strain>
    </source>
</reference>
<dbReference type="InterPro" id="IPR029056">
    <property type="entry name" value="Ribokinase-like"/>
</dbReference>
<dbReference type="GO" id="GO:0019303">
    <property type="term" value="P:D-ribose catabolic process"/>
    <property type="evidence" value="ECO:0007669"/>
    <property type="project" value="UniProtKB-UniRule"/>
</dbReference>
<dbReference type="PRINTS" id="PR00990">
    <property type="entry name" value="RIBOKINASE"/>
</dbReference>
<evidence type="ECO:0000256" key="2">
    <source>
        <dbReference type="ARBA" id="ARBA00022723"/>
    </source>
</evidence>
<dbReference type="HAMAP" id="MF_01987">
    <property type="entry name" value="Ribokinase"/>
    <property type="match status" value="1"/>
</dbReference>
<organism evidence="11 12">
    <name type="scientific">Micropruina glycogenica</name>
    <dbReference type="NCBI Taxonomy" id="75385"/>
    <lineage>
        <taxon>Bacteria</taxon>
        <taxon>Bacillati</taxon>
        <taxon>Actinomycetota</taxon>
        <taxon>Actinomycetes</taxon>
        <taxon>Propionibacteriales</taxon>
        <taxon>Nocardioidaceae</taxon>
        <taxon>Micropruina</taxon>
    </lineage>
</organism>
<feature type="binding site" evidence="9">
    <location>
        <position position="298"/>
    </location>
    <ligand>
        <name>K(+)</name>
        <dbReference type="ChEBI" id="CHEBI:29103"/>
    </ligand>
</feature>
<dbReference type="GO" id="GO:0005829">
    <property type="term" value="C:cytosol"/>
    <property type="evidence" value="ECO:0007669"/>
    <property type="project" value="TreeGrafter"/>
</dbReference>
<dbReference type="EMBL" id="LT985188">
    <property type="protein sequence ID" value="SPD87314.1"/>
    <property type="molecule type" value="Genomic_DNA"/>
</dbReference>
<evidence type="ECO:0000256" key="7">
    <source>
        <dbReference type="ARBA" id="ARBA00022958"/>
    </source>
</evidence>
<feature type="binding site" evidence="9">
    <location>
        <position position="300"/>
    </location>
    <ligand>
        <name>K(+)</name>
        <dbReference type="ChEBI" id="CHEBI:29103"/>
    </ligand>
</feature>
<comment type="function">
    <text evidence="9">Catalyzes the phosphorylation of ribose at O-5 in a reaction requiring ATP and magnesium. The resulting D-ribose-5-phosphate can then be used either for sythesis of nucleotides, histidine, and tryptophan, or as a component of the pentose phosphate pathway.</text>
</comment>
<dbReference type="Pfam" id="PF00294">
    <property type="entry name" value="PfkB"/>
    <property type="match status" value="1"/>
</dbReference>
<keyword evidence="7 9" id="KW-0630">Potassium</keyword>
<dbReference type="RefSeq" id="WP_105186075.1">
    <property type="nucleotide sequence ID" value="NZ_BAAAGO010000004.1"/>
</dbReference>
<keyword evidence="2 9" id="KW-0479">Metal-binding</keyword>
<keyword evidence="9" id="KW-0963">Cytoplasm</keyword>
<keyword evidence="12" id="KW-1185">Reference proteome</keyword>
<dbReference type="PANTHER" id="PTHR10584:SF166">
    <property type="entry name" value="RIBOKINASE"/>
    <property type="match status" value="1"/>
</dbReference>
<keyword evidence="6 9" id="KW-0460">Magnesium</keyword>
<comment type="caution">
    <text evidence="9">Lacks conserved residue(s) required for the propagation of feature annotation.</text>
</comment>
<feature type="binding site" evidence="9">
    <location>
        <position position="259"/>
    </location>
    <ligand>
        <name>K(+)</name>
        <dbReference type="ChEBI" id="CHEBI:29103"/>
    </ligand>
</feature>
<gene>
    <name evidence="9 11" type="primary">rbsK</name>
    <name evidence="11" type="ORF">MPLG2_2284</name>
</gene>
<dbReference type="Proteomes" id="UP000238164">
    <property type="component" value="Chromosome 1"/>
</dbReference>
<evidence type="ECO:0000256" key="5">
    <source>
        <dbReference type="ARBA" id="ARBA00022840"/>
    </source>
</evidence>
<dbReference type="GO" id="GO:0046872">
    <property type="term" value="F:metal ion binding"/>
    <property type="evidence" value="ECO:0007669"/>
    <property type="project" value="UniProtKB-KW"/>
</dbReference>
<feature type="binding site" evidence="9">
    <location>
        <position position="145"/>
    </location>
    <ligand>
        <name>substrate</name>
    </ligand>
</feature>
<dbReference type="AlphaFoldDB" id="A0A2N9JGU1"/>
<dbReference type="CDD" id="cd01174">
    <property type="entry name" value="ribokinase"/>
    <property type="match status" value="1"/>
</dbReference>
<evidence type="ECO:0000313" key="11">
    <source>
        <dbReference type="EMBL" id="SPD87314.1"/>
    </source>
</evidence>
<proteinExistence type="inferred from homology"/>
<feature type="binding site" evidence="9">
    <location>
        <begin position="230"/>
        <end position="235"/>
    </location>
    <ligand>
        <name>ATP</name>
        <dbReference type="ChEBI" id="CHEBI:30616"/>
    </ligand>
</feature>
<dbReference type="Gene3D" id="3.40.1190.20">
    <property type="match status" value="1"/>
</dbReference>
<feature type="binding site" evidence="9">
    <location>
        <position position="189"/>
    </location>
    <ligand>
        <name>ATP</name>
        <dbReference type="ChEBI" id="CHEBI:30616"/>
    </ligand>
</feature>
<evidence type="ECO:0000256" key="9">
    <source>
        <dbReference type="HAMAP-Rule" id="MF_01987"/>
    </source>
</evidence>
<dbReference type="InterPro" id="IPR002139">
    <property type="entry name" value="Ribo/fructo_kinase"/>
</dbReference>
<feature type="binding site" evidence="9">
    <location>
        <begin position="13"/>
        <end position="15"/>
    </location>
    <ligand>
        <name>substrate</name>
    </ligand>
</feature>
<feature type="binding site" evidence="9">
    <location>
        <position position="295"/>
    </location>
    <ligand>
        <name>K(+)</name>
        <dbReference type="ChEBI" id="CHEBI:29103"/>
    </ligand>
</feature>
<feature type="domain" description="Carbohydrate kinase PfkB" evidence="10">
    <location>
        <begin position="5"/>
        <end position="307"/>
    </location>
</feature>
<evidence type="ECO:0000256" key="4">
    <source>
        <dbReference type="ARBA" id="ARBA00022777"/>
    </source>
</evidence>
<feature type="binding site" evidence="9">
    <location>
        <position position="265"/>
    </location>
    <ligand>
        <name>substrate</name>
    </ligand>
</feature>
<feature type="binding site" evidence="9">
    <location>
        <position position="261"/>
    </location>
    <ligand>
        <name>K(+)</name>
        <dbReference type="ChEBI" id="CHEBI:29103"/>
    </ligand>
</feature>
<evidence type="ECO:0000313" key="12">
    <source>
        <dbReference type="Proteomes" id="UP000238164"/>
    </source>
</evidence>
<dbReference type="InterPro" id="IPR011877">
    <property type="entry name" value="Ribokinase"/>
</dbReference>
<dbReference type="InterPro" id="IPR011611">
    <property type="entry name" value="PfkB_dom"/>
</dbReference>